<dbReference type="InterPro" id="IPR000281">
    <property type="entry name" value="HTH_RpiR"/>
</dbReference>
<dbReference type="Gene3D" id="3.40.50.10490">
    <property type="entry name" value="Glucose-6-phosphate isomerase like protein, domain 1"/>
    <property type="match status" value="1"/>
</dbReference>
<accession>A0AAW9SAA8</accession>
<evidence type="ECO:0000259" key="2">
    <source>
        <dbReference type="PROSITE" id="PS51071"/>
    </source>
</evidence>
<feature type="domain" description="HTH rpiR-type" evidence="2">
    <location>
        <begin position="27"/>
        <end position="103"/>
    </location>
</feature>
<dbReference type="Pfam" id="PF01418">
    <property type="entry name" value="HTH_6"/>
    <property type="match status" value="1"/>
</dbReference>
<dbReference type="InterPro" id="IPR036388">
    <property type="entry name" value="WH-like_DNA-bd_sf"/>
</dbReference>
<feature type="compositionally biased region" description="Basic residues" evidence="1">
    <location>
        <begin position="327"/>
        <end position="337"/>
    </location>
</feature>
<protein>
    <submittedName>
        <fullName evidence="3">MurR/RpiR family transcriptional regulator</fullName>
    </submittedName>
</protein>
<dbReference type="SUPFAM" id="SSF53697">
    <property type="entry name" value="SIS domain"/>
    <property type="match status" value="1"/>
</dbReference>
<dbReference type="AlphaFoldDB" id="A0AAW9SAA8"/>
<dbReference type="InterPro" id="IPR047640">
    <property type="entry name" value="RpiR-like"/>
</dbReference>
<feature type="region of interest" description="Disordered" evidence="1">
    <location>
        <begin position="266"/>
        <end position="337"/>
    </location>
</feature>
<dbReference type="InterPro" id="IPR009057">
    <property type="entry name" value="Homeodomain-like_sf"/>
</dbReference>
<dbReference type="InterPro" id="IPR001347">
    <property type="entry name" value="SIS_dom"/>
</dbReference>
<dbReference type="GO" id="GO:0003677">
    <property type="term" value="F:DNA binding"/>
    <property type="evidence" value="ECO:0007669"/>
    <property type="project" value="InterPro"/>
</dbReference>
<dbReference type="InterPro" id="IPR046348">
    <property type="entry name" value="SIS_dom_sf"/>
</dbReference>
<feature type="compositionally biased region" description="Basic residues" evidence="1">
    <location>
        <begin position="273"/>
        <end position="283"/>
    </location>
</feature>
<evidence type="ECO:0000313" key="4">
    <source>
        <dbReference type="Proteomes" id="UP001428774"/>
    </source>
</evidence>
<dbReference type="EMBL" id="JBDNCH010000001">
    <property type="protein sequence ID" value="MEN9059722.1"/>
    <property type="molecule type" value="Genomic_DNA"/>
</dbReference>
<dbReference type="PANTHER" id="PTHR30514:SF18">
    <property type="entry name" value="RPIR-FAMILY TRANSCRIPTIONAL REGULATOR"/>
    <property type="match status" value="1"/>
</dbReference>
<name>A0AAW9SAA8_9RHOB</name>
<feature type="compositionally biased region" description="Polar residues" evidence="1">
    <location>
        <begin position="312"/>
        <end position="322"/>
    </location>
</feature>
<dbReference type="Gene3D" id="1.10.10.10">
    <property type="entry name" value="Winged helix-like DNA-binding domain superfamily/Winged helix DNA-binding domain"/>
    <property type="match status" value="1"/>
</dbReference>
<dbReference type="PANTHER" id="PTHR30514">
    <property type="entry name" value="GLUCOKINASE"/>
    <property type="match status" value="1"/>
</dbReference>
<organism evidence="3 4">
    <name type="scientific">Ponticoccus litoralis</name>
    <dbReference type="NCBI Taxonomy" id="422297"/>
    <lineage>
        <taxon>Bacteria</taxon>
        <taxon>Pseudomonadati</taxon>
        <taxon>Pseudomonadota</taxon>
        <taxon>Alphaproteobacteria</taxon>
        <taxon>Rhodobacterales</taxon>
        <taxon>Roseobacteraceae</taxon>
        <taxon>Ponticoccus</taxon>
    </lineage>
</organism>
<dbReference type="SUPFAM" id="SSF46689">
    <property type="entry name" value="Homeodomain-like"/>
    <property type="match status" value="1"/>
</dbReference>
<dbReference type="Pfam" id="PF01380">
    <property type="entry name" value="SIS"/>
    <property type="match status" value="1"/>
</dbReference>
<dbReference type="PROSITE" id="PS51071">
    <property type="entry name" value="HTH_RPIR"/>
    <property type="match status" value="1"/>
</dbReference>
<reference evidence="3 4" key="1">
    <citation type="submission" date="2024-05" db="EMBL/GenBank/DDBJ databases">
        <title>Genome sequence of Ponticoccus litoralis KCCM 90028.</title>
        <authorList>
            <person name="Kim J.M."/>
            <person name="Lee J.K."/>
            <person name="Choi B.J."/>
            <person name="Bayburt H."/>
            <person name="Baek J.H."/>
            <person name="Jeon C.O."/>
        </authorList>
    </citation>
    <scope>NUCLEOTIDE SEQUENCE [LARGE SCALE GENOMIC DNA]</scope>
    <source>
        <strain evidence="3 4">KCCM 90028</strain>
    </source>
</reference>
<gene>
    <name evidence="3" type="ORF">ABFB10_00395</name>
</gene>
<proteinExistence type="predicted"/>
<evidence type="ECO:0000256" key="1">
    <source>
        <dbReference type="SAM" id="MobiDB-lite"/>
    </source>
</evidence>
<dbReference type="RefSeq" id="WP_347164866.1">
    <property type="nucleotide sequence ID" value="NZ_JBDNCH010000001.1"/>
</dbReference>
<dbReference type="GO" id="GO:0097367">
    <property type="term" value="F:carbohydrate derivative binding"/>
    <property type="evidence" value="ECO:0007669"/>
    <property type="project" value="InterPro"/>
</dbReference>
<dbReference type="GO" id="GO:1901135">
    <property type="term" value="P:carbohydrate derivative metabolic process"/>
    <property type="evidence" value="ECO:0007669"/>
    <property type="project" value="InterPro"/>
</dbReference>
<sequence length="337" mass="37408">MQAWRWLLIGKRAIREKPISRGSMSSRPFLSRVRRALPDLHPAERKLGELVCDFPGELASYSASELAALAGVSNATVTRFVRRLGYPNYEEARRHARSEQQTGSRLFTARATETEISDANAFARIDMDNLAATFAGIELTEIDALARALLSARKVWVVGYRAGAALAVYIYWQLTQVIEDIVAIPGQGHTMGEHIASVAEGDVVIVFGLRRRVSQIDRVLDALDRTGARIAYVTDEGASPRTDAAWHFRCETASYRAAVQPCGGDGAVERAGQPHHRFRRRGRTASPRQRSNRSTRRSTSFSDPRARFARPSPQNLSISDRNTGAPRPRKGCPWRGL</sequence>
<dbReference type="Proteomes" id="UP001428774">
    <property type="component" value="Unassembled WGS sequence"/>
</dbReference>
<dbReference type="GO" id="GO:0003700">
    <property type="term" value="F:DNA-binding transcription factor activity"/>
    <property type="evidence" value="ECO:0007669"/>
    <property type="project" value="InterPro"/>
</dbReference>
<evidence type="ECO:0000313" key="3">
    <source>
        <dbReference type="EMBL" id="MEN9059722.1"/>
    </source>
</evidence>
<comment type="caution">
    <text evidence="3">The sequence shown here is derived from an EMBL/GenBank/DDBJ whole genome shotgun (WGS) entry which is preliminary data.</text>
</comment>
<keyword evidence="4" id="KW-1185">Reference proteome</keyword>